<comment type="similarity">
    <text evidence="2">Belongs to the EamA transporter family.</text>
</comment>
<feature type="transmembrane region" description="Helical" evidence="7">
    <location>
        <begin position="222"/>
        <end position="240"/>
    </location>
</feature>
<accession>A0A1C7I687</accession>
<reference evidence="9" key="1">
    <citation type="submission" date="2017-04" db="EMBL/GenBank/DDBJ databases">
        <title>Complete Genome Sequences of Twelve Strains of a Stable Defined Moderately Diverse Mouse Microbiota 2 (sDMDMm2).</title>
        <authorList>
            <person name="Uchimura Y."/>
            <person name="Wyss M."/>
            <person name="Brugiroux S."/>
            <person name="Limenitakis J.P."/>
            <person name="Stecher B."/>
            <person name="McCoy K.D."/>
            <person name="Macpherson A.J."/>
        </authorList>
    </citation>
    <scope>NUCLEOTIDE SEQUENCE</scope>
    <source>
        <strain evidence="9">YL58</strain>
    </source>
</reference>
<dbReference type="SUPFAM" id="SSF103481">
    <property type="entry name" value="Multidrug resistance efflux transporter EmrE"/>
    <property type="match status" value="2"/>
</dbReference>
<feature type="transmembrane region" description="Helical" evidence="7">
    <location>
        <begin position="40"/>
        <end position="58"/>
    </location>
</feature>
<dbReference type="InterPro" id="IPR051258">
    <property type="entry name" value="Diverse_Substrate_Transporter"/>
</dbReference>
<evidence type="ECO:0000256" key="7">
    <source>
        <dbReference type="SAM" id="Phobius"/>
    </source>
</evidence>
<evidence type="ECO:0000256" key="6">
    <source>
        <dbReference type="ARBA" id="ARBA00023136"/>
    </source>
</evidence>
<evidence type="ECO:0000313" key="10">
    <source>
        <dbReference type="Proteomes" id="UP000092574"/>
    </source>
</evidence>
<keyword evidence="4 7" id="KW-0812">Transmembrane</keyword>
<dbReference type="OrthoDB" id="9804865at2"/>
<comment type="subcellular location">
    <subcellularLocation>
        <location evidence="1">Cell membrane</location>
        <topology evidence="1">Multi-pass membrane protein</topology>
    </subcellularLocation>
</comment>
<evidence type="ECO:0000256" key="1">
    <source>
        <dbReference type="ARBA" id="ARBA00004651"/>
    </source>
</evidence>
<proteinExistence type="inferred from homology"/>
<dbReference type="AlphaFoldDB" id="A0A1C7I687"/>
<feature type="transmembrane region" description="Helical" evidence="7">
    <location>
        <begin position="111"/>
        <end position="130"/>
    </location>
</feature>
<keyword evidence="5 7" id="KW-1133">Transmembrane helix</keyword>
<keyword evidence="10" id="KW-1185">Reference proteome</keyword>
<dbReference type="KEGG" id="byl:A4V09_04645"/>
<feature type="domain" description="EamA" evidence="8">
    <location>
        <begin position="161"/>
        <end position="293"/>
    </location>
</feature>
<protein>
    <submittedName>
        <fullName evidence="9">EamA family transporter</fullName>
    </submittedName>
</protein>
<feature type="domain" description="EamA" evidence="8">
    <location>
        <begin position="10"/>
        <end position="151"/>
    </location>
</feature>
<evidence type="ECO:0000256" key="3">
    <source>
        <dbReference type="ARBA" id="ARBA00022475"/>
    </source>
</evidence>
<evidence type="ECO:0000256" key="5">
    <source>
        <dbReference type="ARBA" id="ARBA00022989"/>
    </source>
</evidence>
<organism evidence="9 10">
    <name type="scientific">Blautia pseudococcoides</name>
    <dbReference type="NCBI Taxonomy" id="1796616"/>
    <lineage>
        <taxon>Bacteria</taxon>
        <taxon>Bacillati</taxon>
        <taxon>Bacillota</taxon>
        <taxon>Clostridia</taxon>
        <taxon>Lachnospirales</taxon>
        <taxon>Lachnospiraceae</taxon>
        <taxon>Blautia</taxon>
    </lineage>
</organism>
<dbReference type="EMBL" id="CP015405">
    <property type="protein sequence ID" value="ANU75111.1"/>
    <property type="molecule type" value="Genomic_DNA"/>
</dbReference>
<feature type="transmembrane region" description="Helical" evidence="7">
    <location>
        <begin position="79"/>
        <end position="99"/>
    </location>
</feature>
<evidence type="ECO:0000259" key="8">
    <source>
        <dbReference type="Pfam" id="PF00892"/>
    </source>
</evidence>
<name>A0A1C7I687_9FIRM</name>
<keyword evidence="3" id="KW-1003">Cell membrane</keyword>
<evidence type="ECO:0000313" key="9">
    <source>
        <dbReference type="EMBL" id="ANU75111.1"/>
    </source>
</evidence>
<keyword evidence="6 7" id="KW-0472">Membrane</keyword>
<feature type="transmembrane region" description="Helical" evidence="7">
    <location>
        <begin position="137"/>
        <end position="158"/>
    </location>
</feature>
<sequence length="314" mass="34186">MTAKQSKNFILLFTAAVIWGVAFVAQSVGMDYVGPYTFNMVRTLLGGLVLIPCIFLLGRKNARKDREKNQPSQALDRPRDLIIGGGLCGLMLFISTSLQQVGIQYTTVGKAGFITALYIIIVPILGIFLKRKPGLRIWISVVTALVGLYLLCMTGSLSLSKGDFLILICSFCFSIHIMVVDHYSAKVSGTKLSCIQFFVTAVLSAIPMFLLETPKMSNILQAWLPILYAGILSCGVAYTFQIIGQKGCDPTIASLILSLESVVSVLAGWVILHQHLSVKEMIGCVLMFAAIILAQVNPKREGADTNSLERETVS</sequence>
<dbReference type="RefSeq" id="WP_065541326.1">
    <property type="nucleotide sequence ID" value="NZ_CP015405.2"/>
</dbReference>
<feature type="transmembrane region" description="Helical" evidence="7">
    <location>
        <begin position="164"/>
        <end position="180"/>
    </location>
</feature>
<dbReference type="PANTHER" id="PTHR42920:SF5">
    <property type="entry name" value="EAMA DOMAIN-CONTAINING PROTEIN"/>
    <property type="match status" value="1"/>
</dbReference>
<feature type="transmembrane region" description="Helical" evidence="7">
    <location>
        <begin position="192"/>
        <end position="210"/>
    </location>
</feature>
<evidence type="ECO:0000256" key="4">
    <source>
        <dbReference type="ARBA" id="ARBA00022692"/>
    </source>
</evidence>
<evidence type="ECO:0000256" key="2">
    <source>
        <dbReference type="ARBA" id="ARBA00007362"/>
    </source>
</evidence>
<dbReference type="Gene3D" id="1.10.3730.20">
    <property type="match status" value="1"/>
</dbReference>
<dbReference type="Pfam" id="PF00892">
    <property type="entry name" value="EamA"/>
    <property type="match status" value="2"/>
</dbReference>
<feature type="transmembrane region" description="Helical" evidence="7">
    <location>
        <begin position="252"/>
        <end position="272"/>
    </location>
</feature>
<dbReference type="InterPro" id="IPR000620">
    <property type="entry name" value="EamA_dom"/>
</dbReference>
<gene>
    <name evidence="9" type="ORF">A4V09_04645</name>
</gene>
<dbReference type="PANTHER" id="PTHR42920">
    <property type="entry name" value="OS03G0707200 PROTEIN-RELATED"/>
    <property type="match status" value="1"/>
</dbReference>
<dbReference type="Proteomes" id="UP000092574">
    <property type="component" value="Chromosome"/>
</dbReference>
<dbReference type="InterPro" id="IPR037185">
    <property type="entry name" value="EmrE-like"/>
</dbReference>
<dbReference type="GO" id="GO:0005886">
    <property type="term" value="C:plasma membrane"/>
    <property type="evidence" value="ECO:0007669"/>
    <property type="project" value="UniProtKB-SubCell"/>
</dbReference>